<keyword evidence="2" id="KW-1185">Reference proteome</keyword>
<gene>
    <name evidence="1" type="ORF">SJI18_13280</name>
</gene>
<comment type="caution">
    <text evidence="1">The sequence shown here is derived from an EMBL/GenBank/DDBJ whole genome shotgun (WGS) entry which is preliminary data.</text>
</comment>
<evidence type="ECO:0000313" key="2">
    <source>
        <dbReference type="Proteomes" id="UP001498469"/>
    </source>
</evidence>
<dbReference type="Proteomes" id="UP001498469">
    <property type="component" value="Unassembled WGS sequence"/>
</dbReference>
<organism evidence="1 2">
    <name type="scientific">Clostridium frigoriphilum</name>
    <dbReference type="NCBI Taxonomy" id="443253"/>
    <lineage>
        <taxon>Bacteria</taxon>
        <taxon>Bacillati</taxon>
        <taxon>Bacillota</taxon>
        <taxon>Clostridia</taxon>
        <taxon>Eubacteriales</taxon>
        <taxon>Clostridiaceae</taxon>
        <taxon>Clostridium</taxon>
    </lineage>
</organism>
<dbReference type="EMBL" id="JAZHFS010000011">
    <property type="protein sequence ID" value="MEF2113277.1"/>
    <property type="molecule type" value="Genomic_DNA"/>
</dbReference>
<name>A0ABU7UPE0_9CLOT</name>
<protein>
    <submittedName>
        <fullName evidence="1">Uncharacterized protein</fullName>
    </submittedName>
</protein>
<proteinExistence type="predicted"/>
<accession>A0ABU7UPE0</accession>
<reference evidence="1 2" key="1">
    <citation type="submission" date="2023-11" db="EMBL/GenBank/DDBJ databases">
        <title>Draft genome sequence of a psychrophilic Clostridium strain from permafrost water brine.</title>
        <authorList>
            <person name="Shcherbakova V.A."/>
            <person name="Trubitsyn V.E."/>
            <person name="Zakharyuk A.G."/>
        </authorList>
    </citation>
    <scope>NUCLEOTIDE SEQUENCE [LARGE SCALE GENOMIC DNA]</scope>
    <source>
        <strain evidence="1 2">14F</strain>
    </source>
</reference>
<dbReference type="RefSeq" id="WP_216248680.1">
    <property type="nucleotide sequence ID" value="NZ_JAZHFS010000011.1"/>
</dbReference>
<evidence type="ECO:0000313" key="1">
    <source>
        <dbReference type="EMBL" id="MEF2113277.1"/>
    </source>
</evidence>
<sequence>MAEGSIIIKPEDLQKEIDNSRKTNGEVKALKYDIDKGNIHLQSMDMFLECLGALNAAIVKFAEITEVDLHSLEIVKATWMKLDEELASKTTLDRVTDAFGK</sequence>